<evidence type="ECO:0008006" key="4">
    <source>
        <dbReference type="Google" id="ProtNLM"/>
    </source>
</evidence>
<dbReference type="Gene3D" id="1.20.1280.50">
    <property type="match status" value="1"/>
</dbReference>
<dbReference type="OrthoDB" id="3647132at2759"/>
<evidence type="ECO:0000256" key="1">
    <source>
        <dbReference type="SAM" id="MobiDB-lite"/>
    </source>
</evidence>
<dbReference type="SUPFAM" id="SSF81383">
    <property type="entry name" value="F-box domain"/>
    <property type="match status" value="1"/>
</dbReference>
<dbReference type="Proteomes" id="UP000660729">
    <property type="component" value="Unassembled WGS sequence"/>
</dbReference>
<reference evidence="2" key="1">
    <citation type="submission" date="2020-04" db="EMBL/GenBank/DDBJ databases">
        <title>Draft genome resource of the tomato pathogen Pseudocercospora fuligena.</title>
        <authorList>
            <person name="Zaccaron A."/>
        </authorList>
    </citation>
    <scope>NUCLEOTIDE SEQUENCE</scope>
    <source>
        <strain evidence="2">PF001</strain>
    </source>
</reference>
<dbReference type="AlphaFoldDB" id="A0A8H6R8D4"/>
<gene>
    <name evidence="2" type="ORF">HII31_10746</name>
</gene>
<proteinExistence type="predicted"/>
<name>A0A8H6R8D4_9PEZI</name>
<dbReference type="CDD" id="cd09917">
    <property type="entry name" value="F-box_SF"/>
    <property type="match status" value="1"/>
</dbReference>
<evidence type="ECO:0000313" key="3">
    <source>
        <dbReference type="Proteomes" id="UP000660729"/>
    </source>
</evidence>
<accession>A0A8H6R8D4</accession>
<feature type="region of interest" description="Disordered" evidence="1">
    <location>
        <begin position="30"/>
        <end position="55"/>
    </location>
</feature>
<organism evidence="2 3">
    <name type="scientific">Pseudocercospora fuligena</name>
    <dbReference type="NCBI Taxonomy" id="685502"/>
    <lineage>
        <taxon>Eukaryota</taxon>
        <taxon>Fungi</taxon>
        <taxon>Dikarya</taxon>
        <taxon>Ascomycota</taxon>
        <taxon>Pezizomycotina</taxon>
        <taxon>Dothideomycetes</taxon>
        <taxon>Dothideomycetidae</taxon>
        <taxon>Mycosphaerellales</taxon>
        <taxon>Mycosphaerellaceae</taxon>
        <taxon>Pseudocercospora</taxon>
    </lineage>
</organism>
<evidence type="ECO:0000313" key="2">
    <source>
        <dbReference type="EMBL" id="KAF7187846.1"/>
    </source>
</evidence>
<sequence>MAIVCKHRCKDKTNCSHLCCKRLPGGVPASTGPAPAPATASTPAAGSRRRRRAPASGGYVGPLRFLHEWPGAEEVINTNELLEEIITFLAPHEILRCRRVDKHWKAVIDNDESKDMRTALFLEAEPYDGKTARADPHNAREGRLLLTDVFPNTALFHVVFESKDSKNTKKLRLKLSPDSFSDDDRMLDMFLTQPPVRTMQGAFYFYKFLHPTKQREARLTRYGNNTRLWFGKKWPFRNDHGLRYRDVVNYLTSFAQKGLGEDYGTDLWRTCLWSRPETGVVYPRVPDWIERRTETWEDDDAWRKYQKRHKREWNASK</sequence>
<dbReference type="EMBL" id="JABCIY010000219">
    <property type="protein sequence ID" value="KAF7187846.1"/>
    <property type="molecule type" value="Genomic_DNA"/>
</dbReference>
<keyword evidence="3" id="KW-1185">Reference proteome</keyword>
<protein>
    <recommendedName>
        <fullName evidence="4">F-box domain-containing protein</fullName>
    </recommendedName>
</protein>
<dbReference type="InterPro" id="IPR036047">
    <property type="entry name" value="F-box-like_dom_sf"/>
</dbReference>
<comment type="caution">
    <text evidence="2">The sequence shown here is derived from an EMBL/GenBank/DDBJ whole genome shotgun (WGS) entry which is preliminary data.</text>
</comment>
<feature type="compositionally biased region" description="Low complexity" evidence="1">
    <location>
        <begin position="30"/>
        <end position="46"/>
    </location>
</feature>